<dbReference type="InterPro" id="IPR010982">
    <property type="entry name" value="Lambda_DNA-bd_dom_sf"/>
</dbReference>
<evidence type="ECO:0000256" key="1">
    <source>
        <dbReference type="ARBA" id="ARBA00023125"/>
    </source>
</evidence>
<dbReference type="eggNOG" id="COG1396">
    <property type="taxonomic scope" value="Bacteria"/>
</dbReference>
<evidence type="ECO:0000313" key="3">
    <source>
        <dbReference type="EMBL" id="ABZ71373.1"/>
    </source>
</evidence>
<gene>
    <name evidence="3" type="ordered locus">Caul_2246</name>
</gene>
<accession>B0T8N0</accession>
<reference evidence="3" key="1">
    <citation type="submission" date="2008-01" db="EMBL/GenBank/DDBJ databases">
        <title>Complete sequence of chromosome of Caulobacter sp. K31.</title>
        <authorList>
            <consortium name="US DOE Joint Genome Institute"/>
            <person name="Copeland A."/>
            <person name="Lucas S."/>
            <person name="Lapidus A."/>
            <person name="Barry K."/>
            <person name="Glavina del Rio T."/>
            <person name="Dalin E."/>
            <person name="Tice H."/>
            <person name="Pitluck S."/>
            <person name="Bruce D."/>
            <person name="Goodwin L."/>
            <person name="Thompson L.S."/>
            <person name="Brettin T."/>
            <person name="Detter J.C."/>
            <person name="Han C."/>
            <person name="Schmutz J."/>
            <person name="Larimer F."/>
            <person name="Land M."/>
            <person name="Hauser L."/>
            <person name="Kyrpides N."/>
            <person name="Kim E."/>
            <person name="Stephens C."/>
            <person name="Richardson P."/>
        </authorList>
    </citation>
    <scope>NUCLEOTIDE SEQUENCE [LARGE SCALE GENOMIC DNA]</scope>
    <source>
        <strain evidence="3">K31</strain>
    </source>
</reference>
<dbReference type="GO" id="GO:0003677">
    <property type="term" value="F:DNA binding"/>
    <property type="evidence" value="ECO:0007669"/>
    <property type="project" value="UniProtKB-KW"/>
</dbReference>
<dbReference type="InterPro" id="IPR050807">
    <property type="entry name" value="TransReg_Diox_bact_type"/>
</dbReference>
<dbReference type="EMBL" id="CP000927">
    <property type="protein sequence ID" value="ABZ71373.1"/>
    <property type="molecule type" value="Genomic_DNA"/>
</dbReference>
<dbReference type="Pfam" id="PF13560">
    <property type="entry name" value="HTH_31"/>
    <property type="match status" value="1"/>
</dbReference>
<dbReference type="KEGG" id="cak:Caul_2246"/>
<name>B0T8N0_CAUSK</name>
<protein>
    <submittedName>
        <fullName evidence="3">Transcriptional regulator, XRE family</fullName>
    </submittedName>
</protein>
<dbReference type="PROSITE" id="PS50943">
    <property type="entry name" value="HTH_CROC1"/>
    <property type="match status" value="1"/>
</dbReference>
<dbReference type="STRING" id="366602.Caul_2246"/>
<proteinExistence type="predicted"/>
<sequence>MDGCMARLEEQFGAFVRHHRKRLNLTQPQLAEKVDRQLNAIKNIESGKTGTTFETIDRLAQALEVDPRDLFGSGDFAARSDREDSLVDIIRMLSSLSEPELAAVKVLLEAGLKLRRT</sequence>
<dbReference type="Gene3D" id="1.10.260.40">
    <property type="entry name" value="lambda repressor-like DNA-binding domains"/>
    <property type="match status" value="1"/>
</dbReference>
<dbReference type="HOGENOM" id="CLU_066192_17_5_5"/>
<dbReference type="GO" id="GO:0003700">
    <property type="term" value="F:DNA-binding transcription factor activity"/>
    <property type="evidence" value="ECO:0007669"/>
    <property type="project" value="TreeGrafter"/>
</dbReference>
<dbReference type="SUPFAM" id="SSF47413">
    <property type="entry name" value="lambda repressor-like DNA-binding domains"/>
    <property type="match status" value="1"/>
</dbReference>
<dbReference type="SMART" id="SM00530">
    <property type="entry name" value="HTH_XRE"/>
    <property type="match status" value="1"/>
</dbReference>
<organism evidence="3">
    <name type="scientific">Caulobacter sp. (strain K31)</name>
    <dbReference type="NCBI Taxonomy" id="366602"/>
    <lineage>
        <taxon>Bacteria</taxon>
        <taxon>Pseudomonadati</taxon>
        <taxon>Pseudomonadota</taxon>
        <taxon>Alphaproteobacteria</taxon>
        <taxon>Caulobacterales</taxon>
        <taxon>Caulobacteraceae</taxon>
        <taxon>Caulobacter</taxon>
    </lineage>
</organism>
<dbReference type="PANTHER" id="PTHR46797:SF1">
    <property type="entry name" value="METHYLPHOSPHONATE SYNTHASE"/>
    <property type="match status" value="1"/>
</dbReference>
<dbReference type="InterPro" id="IPR001387">
    <property type="entry name" value="Cro/C1-type_HTH"/>
</dbReference>
<dbReference type="GO" id="GO:0005829">
    <property type="term" value="C:cytosol"/>
    <property type="evidence" value="ECO:0007669"/>
    <property type="project" value="TreeGrafter"/>
</dbReference>
<evidence type="ECO:0000259" key="2">
    <source>
        <dbReference type="PROSITE" id="PS50943"/>
    </source>
</evidence>
<keyword evidence="1" id="KW-0238">DNA-binding</keyword>
<feature type="domain" description="HTH cro/C1-type" evidence="2">
    <location>
        <begin position="16"/>
        <end position="70"/>
    </location>
</feature>
<dbReference type="AlphaFoldDB" id="B0T8N0"/>
<dbReference type="PANTHER" id="PTHR46797">
    <property type="entry name" value="HTH-TYPE TRANSCRIPTIONAL REGULATOR"/>
    <property type="match status" value="1"/>
</dbReference>
<dbReference type="CDD" id="cd00093">
    <property type="entry name" value="HTH_XRE"/>
    <property type="match status" value="1"/>
</dbReference>